<dbReference type="EMBL" id="CP068439">
    <property type="protein sequence ID" value="QQX76515.1"/>
    <property type="molecule type" value="Genomic_DNA"/>
</dbReference>
<sequence>MIQKIRSSRISKIVASYLAVQMIISIVQPNNLYALTGGPSQPEFNAFTPIGTSDMVNLSSGDFNYNIPIMDVGGYPLNLAYDSGVTMDQESSWVGLGWNLNVGQIARQVRGIPDDFNGDMMVYENDMKQNITVGTNVSVGAALAGFPVDLGLSMGMGVQYNNYEGITFHPSFGASFGISDNVQVGMNVSSSTAEGATVSPSVSFTAQKDNETKQHITEITGGVGLSLNSRRGLENLSLSVSAKRTEYANIRLFFLPSFKVPTGSSSLGGASGVLSFNNNNIYTPTKRAGTVSGNFSFNASIGVEVVSVELDGHIMGYGSYQQIRNSEKIKNIPSFGYDFTEYADKGNSVLDFNRENDKSFNKNTTVLPIANHTYDIYSMQGQGLSGMFRPHRGQVSYLMDNKVSDFGDGFNVGLELGVVWNVHAGVDVKVSPSYSYTGGWEDGNYARNLFNESNTDNNPLPYENVFYKTVGELNVDPQPEIFEDMVHADNPLRFSVGGNKYNRTLLPKFDVKEPSTGIPNYEYNSYSIPRKIKRNTRDKRNSAIQKVNHAEAANDPMVEARISSQIKPHHTAGIKVLKPDGATYIYGATAYNWTKDEITVDVSGAEGDCGTGLVPNNGQVDAEKSDEFKNIIRTPAYAHTYLLSSVLSSDYEDISQDGPSFDDLGSYTVFNYGESGDTEHYLSSYKWRTPYQGGMANYNEGLKSVNNDQKGSIIQGTKELRYIRTIETKTHVAYFELSNRRDGKEAGGNQAMKKINRIYLFTQPEFAPIKEAWENSDPNDDPTPEELQAAAIKTTHFIYNYDLCKDIPNNGGGFSDNELSNEGGKLTLKELFFTYRGSNMGRYTPYRFNYDTFNPDYNIKGYDIWGNYKENLATDCTINSPLTTSEFSFVEQDKTTADINTAAWTLSSIDLPSGGKMEIETESDDYQFVQDRKAMQMFKIHGFTDGENGPPNPKDSDDILYTGGNHKEYMNIKISEDEMAGYNGYRFVNDYLKENAEKPIYFRALLNMVKNTSTKYDFVEGYFEIEGGSDGVDGADFPVVSDGSGTYVSIPLRMLEAEGGWVSGGGDVNPITKAGWYFGRSYLNRVVYSISGDNTNDDFGPIVNDLVSSIGAVFEIFTGPNIKLQEKQCARNIKLAKSWIRLENPNGRKYGGGSRVKKIQLHDNWALMDQDPSNDENPLYKQFYGQEYSYTLADEESTSSGVAAFEPNGSKENPFVEPFYDNKGSKKDQLVAPQESNYTERPLGESFFPAATVTYSRVSVKNLERRDGDVLLTKHATGKVVTEFYTTKDFPTKTNHTEITSQFDPPGKLASILNISVRNHLTFSQGFVVETNDMNGREKSQRVYPEGQEAFISGVDYIYNTTGEGGLSSEVTTIDKEGVVTQNQVGLTYDVYNDFRENYSESTTFGFDFNVAGFVIFIIPIVIPMPIPDYAYHETKLRTASSTKVVHRSAILKEKIAYDVGSRVSTKNVAWDAHTGQVILTETVNEYDDHYFNFTYPTHWYYKGMDMASKNLGIQGILSKSINQHDFDIEGVDLKEIFALGDEIQTPEGHFWVVKILENNVVLMDKDGVLLNDGCEEIDLNFKIVRSGYRNQQMASMGSVTSMINPIDIDGVGSYNNIDELTYLYTNGQGTDHRIVNASAVLYKEVWLPQWENGLPGFPVALTEKFAFTDYEVTDLIEPFDYGFNPYLYNVIGEWRAKRSYAYLTSRVSNVTNSSSPRYEGFFGQFSPFYILDDTEGWQIDITTYSSENPWTFANEVSQYSPYGAELENMDALGRHSAAQYGYNYTLPTAVASNSQYREIGFDGFEDYDYHGSQNDNEHFSLYDTTNNSIEIVESTSHTGRNSLKVQGTNTMNVSYIEDCLEIDHTIDPCGTGGGGNECEIGVGLGFNGVDDPHWVYTYNLFFADLGVPPPPATQFEIISVTPVGANCLIFDSFNNSTQIIEFDFNCSSGVFDNTFHVELTESSLPEDCSNPIIVQICTRC</sequence>
<proteinExistence type="predicted"/>
<evidence type="ECO:0008006" key="3">
    <source>
        <dbReference type="Google" id="ProtNLM"/>
    </source>
</evidence>
<keyword evidence="2" id="KW-1185">Reference proteome</keyword>
<name>A0ABX7DQW6_9FLAO</name>
<evidence type="ECO:0000313" key="1">
    <source>
        <dbReference type="EMBL" id="QQX76515.1"/>
    </source>
</evidence>
<reference evidence="1 2" key="1">
    <citation type="submission" date="2021-01" db="EMBL/GenBank/DDBJ databases">
        <title>Aequorivita sp. strain KX20305, a bacterium isolated from the sediment collected at a cold seep field in South China Sea.</title>
        <authorList>
            <person name="Zhang H."/>
            <person name="Li C."/>
        </authorList>
    </citation>
    <scope>NUCLEOTIDE SEQUENCE [LARGE SCALE GENOMIC DNA]</scope>
    <source>
        <strain evidence="1 2">KX20305</strain>
    </source>
</reference>
<gene>
    <name evidence="1" type="ORF">JK629_14500</name>
</gene>
<organism evidence="1 2">
    <name type="scientific">Aequorivita iocasae</name>
    <dbReference type="NCBI Taxonomy" id="2803865"/>
    <lineage>
        <taxon>Bacteria</taxon>
        <taxon>Pseudomonadati</taxon>
        <taxon>Bacteroidota</taxon>
        <taxon>Flavobacteriia</taxon>
        <taxon>Flavobacteriales</taxon>
        <taxon>Flavobacteriaceae</taxon>
        <taxon>Aequorivita</taxon>
    </lineage>
</organism>
<protein>
    <recommendedName>
        <fullName evidence="3">PA14 domain-containing protein</fullName>
    </recommendedName>
</protein>
<accession>A0ABX7DQW6</accession>
<dbReference type="RefSeq" id="WP_202336319.1">
    <property type="nucleotide sequence ID" value="NZ_CP068439.1"/>
</dbReference>
<dbReference type="Proteomes" id="UP000629420">
    <property type="component" value="Chromosome"/>
</dbReference>
<evidence type="ECO:0000313" key="2">
    <source>
        <dbReference type="Proteomes" id="UP000629420"/>
    </source>
</evidence>